<proteinExistence type="predicted"/>
<evidence type="ECO:0000313" key="3">
    <source>
        <dbReference type="WBParaSite" id="HPBE_0000301801-mRNA-1"/>
    </source>
</evidence>
<name>A0A183FA26_HELPZ</name>
<evidence type="ECO:0000313" key="1">
    <source>
        <dbReference type="EMBL" id="VDO30212.1"/>
    </source>
</evidence>
<reference evidence="1 2" key="1">
    <citation type="submission" date="2018-11" db="EMBL/GenBank/DDBJ databases">
        <authorList>
            <consortium name="Pathogen Informatics"/>
        </authorList>
    </citation>
    <scope>NUCLEOTIDE SEQUENCE [LARGE SCALE GENOMIC DNA]</scope>
</reference>
<sequence length="88" mass="9835">NWSKDPESCSSVLSSAVELASERLRFAAIRGDEAVKQAKGRVRMSLKPLVTIARREYGSRDDETADEKRQTVHSCLEKAETLLQEVSL</sequence>
<accession>A0A3P7XLL4</accession>
<keyword evidence="2" id="KW-1185">Reference proteome</keyword>
<dbReference type="OrthoDB" id="5860089at2759"/>
<organism evidence="2 3">
    <name type="scientific">Heligmosomoides polygyrus</name>
    <name type="common">Parasitic roundworm</name>
    <dbReference type="NCBI Taxonomy" id="6339"/>
    <lineage>
        <taxon>Eukaryota</taxon>
        <taxon>Metazoa</taxon>
        <taxon>Ecdysozoa</taxon>
        <taxon>Nematoda</taxon>
        <taxon>Chromadorea</taxon>
        <taxon>Rhabditida</taxon>
        <taxon>Rhabditina</taxon>
        <taxon>Rhabditomorpha</taxon>
        <taxon>Strongyloidea</taxon>
        <taxon>Heligmosomidae</taxon>
        <taxon>Heligmosomoides</taxon>
    </lineage>
</organism>
<gene>
    <name evidence="1" type="ORF">HPBE_LOCUS3019</name>
</gene>
<dbReference type="AlphaFoldDB" id="A0A183FA26"/>
<accession>A0A183FA26</accession>
<reference evidence="3" key="2">
    <citation type="submission" date="2019-09" db="UniProtKB">
        <authorList>
            <consortium name="WormBaseParasite"/>
        </authorList>
    </citation>
    <scope>IDENTIFICATION</scope>
</reference>
<evidence type="ECO:0000313" key="2">
    <source>
        <dbReference type="Proteomes" id="UP000050761"/>
    </source>
</evidence>
<dbReference type="EMBL" id="UZAH01006043">
    <property type="protein sequence ID" value="VDO30212.1"/>
    <property type="molecule type" value="Genomic_DNA"/>
</dbReference>
<dbReference type="Proteomes" id="UP000050761">
    <property type="component" value="Unassembled WGS sequence"/>
</dbReference>
<protein>
    <submittedName>
        <fullName evidence="3">I/LWEQ domain-containing protein</fullName>
    </submittedName>
</protein>
<dbReference type="WBParaSite" id="HPBE_0000301801-mRNA-1">
    <property type="protein sequence ID" value="HPBE_0000301801-mRNA-1"/>
    <property type="gene ID" value="HPBE_0000301801"/>
</dbReference>